<feature type="transmembrane region" description="Helical" evidence="1">
    <location>
        <begin position="220"/>
        <end position="239"/>
    </location>
</feature>
<feature type="transmembrane region" description="Helical" evidence="1">
    <location>
        <begin position="17"/>
        <end position="41"/>
    </location>
</feature>
<dbReference type="Proteomes" id="UP000237798">
    <property type="component" value="Unassembled WGS sequence"/>
</dbReference>
<dbReference type="PANTHER" id="PTHR37305">
    <property type="entry name" value="INTEGRAL MEMBRANE PROTEIN-RELATED"/>
    <property type="match status" value="1"/>
</dbReference>
<sequence>MMNVVSSEFYKIFKSRIFYAISIILLAMNGISFAASVSLKVKGKMSGTGFSNYQGSYGADFIFYIIPIFIACLITAEYSNGSIRQMACHGIARWKLVLGQYIAMSFVITIILLGFGILNLLSCTILSELGEVDTAAFIRMNIGVICMFWGIAGIGTFLSYLLKNEGIAIIVSILLVTGSNFVANLLALLTRNDVFTRYSLTNMRKTIIDFTSKPEDVMKYSIVFFLIGIITILGSSLLFSKRDVD</sequence>
<keyword evidence="1" id="KW-0472">Membrane</keyword>
<evidence type="ECO:0000313" key="3">
    <source>
        <dbReference type="Proteomes" id="UP000237798"/>
    </source>
</evidence>
<feature type="transmembrane region" description="Helical" evidence="1">
    <location>
        <begin position="61"/>
        <end position="80"/>
    </location>
</feature>
<dbReference type="AlphaFoldDB" id="A0A2T0BAL4"/>
<proteinExistence type="predicted"/>
<feature type="transmembrane region" description="Helical" evidence="1">
    <location>
        <begin position="101"/>
        <end position="122"/>
    </location>
</feature>
<keyword evidence="3" id="KW-1185">Reference proteome</keyword>
<gene>
    <name evidence="2" type="ORF">CLLU_32600</name>
</gene>
<comment type="caution">
    <text evidence="2">The sequence shown here is derived from an EMBL/GenBank/DDBJ whole genome shotgun (WGS) entry which is preliminary data.</text>
</comment>
<keyword evidence="1" id="KW-1133">Transmembrane helix</keyword>
<dbReference type="RefSeq" id="WP_106010812.1">
    <property type="nucleotide sequence ID" value="NZ_PVXP01000080.1"/>
</dbReference>
<protein>
    <submittedName>
        <fullName evidence="2">ABC-2 family transporter protein</fullName>
    </submittedName>
</protein>
<reference evidence="2 3" key="1">
    <citation type="submission" date="2018-03" db="EMBL/GenBank/DDBJ databases">
        <title>Genome sequence of Clostridium luticellarii DSM 29923.</title>
        <authorList>
            <person name="Poehlein A."/>
            <person name="Daniel R."/>
        </authorList>
    </citation>
    <scope>NUCLEOTIDE SEQUENCE [LARGE SCALE GENOMIC DNA]</scope>
    <source>
        <strain evidence="2 3">DSM 29923</strain>
    </source>
</reference>
<dbReference type="OrthoDB" id="1898336at2"/>
<keyword evidence="1" id="KW-0812">Transmembrane</keyword>
<dbReference type="PANTHER" id="PTHR37305:SF1">
    <property type="entry name" value="MEMBRANE PROTEIN"/>
    <property type="match status" value="1"/>
</dbReference>
<evidence type="ECO:0000256" key="1">
    <source>
        <dbReference type="SAM" id="Phobius"/>
    </source>
</evidence>
<feature type="transmembrane region" description="Helical" evidence="1">
    <location>
        <begin position="142"/>
        <end position="162"/>
    </location>
</feature>
<dbReference type="EMBL" id="PVXP01000080">
    <property type="protein sequence ID" value="PRR80930.1"/>
    <property type="molecule type" value="Genomic_DNA"/>
</dbReference>
<accession>A0A2T0BAL4</accession>
<feature type="transmembrane region" description="Helical" evidence="1">
    <location>
        <begin position="169"/>
        <end position="189"/>
    </location>
</feature>
<name>A0A2T0BAL4_9CLOT</name>
<dbReference type="Pfam" id="PF12730">
    <property type="entry name" value="ABC2_membrane_4"/>
    <property type="match status" value="1"/>
</dbReference>
<evidence type="ECO:0000313" key="2">
    <source>
        <dbReference type="EMBL" id="PRR80930.1"/>
    </source>
</evidence>
<organism evidence="2 3">
    <name type="scientific">Clostridium luticellarii</name>
    <dbReference type="NCBI Taxonomy" id="1691940"/>
    <lineage>
        <taxon>Bacteria</taxon>
        <taxon>Bacillati</taxon>
        <taxon>Bacillota</taxon>
        <taxon>Clostridia</taxon>
        <taxon>Eubacteriales</taxon>
        <taxon>Clostridiaceae</taxon>
        <taxon>Clostridium</taxon>
    </lineage>
</organism>